<accession>A0A1N7DLU8</accession>
<protein>
    <recommendedName>
        <fullName evidence="2">DUF8163 domain-containing protein</fullName>
    </recommendedName>
</protein>
<keyword evidence="4" id="KW-1185">Reference proteome</keyword>
<organism evidence="3 4">
    <name type="scientific">Haladaptatus litoreus</name>
    <dbReference type="NCBI Taxonomy" id="553468"/>
    <lineage>
        <taxon>Archaea</taxon>
        <taxon>Methanobacteriati</taxon>
        <taxon>Methanobacteriota</taxon>
        <taxon>Stenosarchaea group</taxon>
        <taxon>Halobacteria</taxon>
        <taxon>Halobacteriales</taxon>
        <taxon>Haladaptataceae</taxon>
        <taxon>Haladaptatus</taxon>
    </lineage>
</organism>
<keyword evidence="1" id="KW-0812">Transmembrane</keyword>
<dbReference type="AlphaFoldDB" id="A0A1N7DLU8"/>
<dbReference type="Pfam" id="PF26496">
    <property type="entry name" value="DUF8163"/>
    <property type="match status" value="1"/>
</dbReference>
<dbReference type="EMBL" id="FTNO01000004">
    <property type="protein sequence ID" value="SIR76751.1"/>
    <property type="molecule type" value="Genomic_DNA"/>
</dbReference>
<feature type="domain" description="DUF8163" evidence="2">
    <location>
        <begin position="5"/>
        <end position="147"/>
    </location>
</feature>
<dbReference type="Proteomes" id="UP000186914">
    <property type="component" value="Unassembled WGS sequence"/>
</dbReference>
<feature type="transmembrane region" description="Helical" evidence="1">
    <location>
        <begin position="30"/>
        <end position="53"/>
    </location>
</feature>
<evidence type="ECO:0000259" key="2">
    <source>
        <dbReference type="Pfam" id="PF26496"/>
    </source>
</evidence>
<keyword evidence="1" id="KW-1133">Transmembrane helix</keyword>
<keyword evidence="1" id="KW-0472">Membrane</keyword>
<evidence type="ECO:0000313" key="3">
    <source>
        <dbReference type="EMBL" id="SIR76751.1"/>
    </source>
</evidence>
<reference evidence="4" key="1">
    <citation type="submission" date="2017-01" db="EMBL/GenBank/DDBJ databases">
        <authorList>
            <person name="Varghese N."/>
            <person name="Submissions S."/>
        </authorList>
    </citation>
    <scope>NUCLEOTIDE SEQUENCE [LARGE SCALE GENOMIC DNA]</scope>
    <source>
        <strain evidence="4">CGMCC 1.7737</strain>
    </source>
</reference>
<evidence type="ECO:0000256" key="1">
    <source>
        <dbReference type="SAM" id="Phobius"/>
    </source>
</evidence>
<feature type="transmembrane region" description="Helical" evidence="1">
    <location>
        <begin position="65"/>
        <end position="86"/>
    </location>
</feature>
<evidence type="ECO:0000313" key="4">
    <source>
        <dbReference type="Proteomes" id="UP000186914"/>
    </source>
</evidence>
<feature type="transmembrane region" description="Helical" evidence="1">
    <location>
        <begin position="93"/>
        <end position="113"/>
    </location>
</feature>
<name>A0A1N7DLU8_9EURY</name>
<feature type="transmembrane region" description="Helical" evidence="1">
    <location>
        <begin position="6"/>
        <end position="23"/>
    </location>
</feature>
<sequence length="151" mass="16005">MNWNTTWISALGIGTTVCMLTLAHGIPGVIAGGLLVVFWFAGPMLYAVGYGQIAVSALFSLDGLLSQLVLAELGLFYALLVPNMVLDHPSKRLIAAIIGMILLVGGILLGITWEIDEGEIGIVLLCVLGIIAYSMHRYERVAVGAVEGAHE</sequence>
<feature type="transmembrane region" description="Helical" evidence="1">
    <location>
        <begin position="119"/>
        <end position="135"/>
    </location>
</feature>
<dbReference type="InterPro" id="IPR058477">
    <property type="entry name" value="DUF8163"/>
</dbReference>
<gene>
    <name evidence="3" type="ORF">SAMN05421858_3733</name>
</gene>
<proteinExistence type="predicted"/>